<accession>A0ABD1E5H1</accession>
<keyword evidence="2" id="KW-1185">Reference proteome</keyword>
<dbReference type="InterPro" id="IPR028260">
    <property type="entry name" value="FAM177"/>
</dbReference>
<dbReference type="PANTHER" id="PTHR31206">
    <property type="entry name" value="LP10445P"/>
    <property type="match status" value="1"/>
</dbReference>
<gene>
    <name evidence="1" type="ORF">ABEB36_013550</name>
</gene>
<reference evidence="1 2" key="1">
    <citation type="submission" date="2024-05" db="EMBL/GenBank/DDBJ databases">
        <title>Genetic variation in Jamaican populations of the coffee berry borer (Hypothenemus hampei).</title>
        <authorList>
            <person name="Errbii M."/>
            <person name="Myrie A."/>
        </authorList>
    </citation>
    <scope>NUCLEOTIDE SEQUENCE [LARGE SCALE GENOMIC DNA]</scope>
    <source>
        <strain evidence="1">JA-Hopewell-2020-01-JO</strain>
        <tissue evidence="1">Whole body</tissue>
    </source>
</reference>
<evidence type="ECO:0000313" key="2">
    <source>
        <dbReference type="Proteomes" id="UP001566132"/>
    </source>
</evidence>
<evidence type="ECO:0008006" key="3">
    <source>
        <dbReference type="Google" id="ProtNLM"/>
    </source>
</evidence>
<name>A0ABD1E5H1_HYPHA</name>
<comment type="caution">
    <text evidence="1">The sequence shown here is derived from an EMBL/GenBank/DDBJ whole genome shotgun (WGS) entry which is preliminary data.</text>
</comment>
<dbReference type="AlphaFoldDB" id="A0ABD1E5H1"/>
<organism evidence="1 2">
    <name type="scientific">Hypothenemus hampei</name>
    <name type="common">Coffee berry borer</name>
    <dbReference type="NCBI Taxonomy" id="57062"/>
    <lineage>
        <taxon>Eukaryota</taxon>
        <taxon>Metazoa</taxon>
        <taxon>Ecdysozoa</taxon>
        <taxon>Arthropoda</taxon>
        <taxon>Hexapoda</taxon>
        <taxon>Insecta</taxon>
        <taxon>Pterygota</taxon>
        <taxon>Neoptera</taxon>
        <taxon>Endopterygota</taxon>
        <taxon>Coleoptera</taxon>
        <taxon>Polyphaga</taxon>
        <taxon>Cucujiformia</taxon>
        <taxon>Curculionidae</taxon>
        <taxon>Scolytinae</taxon>
        <taxon>Hypothenemus</taxon>
    </lineage>
</organism>
<dbReference type="PANTHER" id="PTHR31206:SF1">
    <property type="entry name" value="LP10445P"/>
    <property type="match status" value="1"/>
</dbReference>
<proteinExistence type="predicted"/>
<dbReference type="EMBL" id="JBDJPC010000011">
    <property type="protein sequence ID" value="KAL1489601.1"/>
    <property type="molecule type" value="Genomic_DNA"/>
</dbReference>
<dbReference type="Proteomes" id="UP001566132">
    <property type="component" value="Unassembled WGS sequence"/>
</dbReference>
<dbReference type="Pfam" id="PF14774">
    <property type="entry name" value="FAM177"/>
    <property type="match status" value="1"/>
</dbReference>
<protein>
    <recommendedName>
        <fullName evidence="3">Protein FAM177A1</fullName>
    </recommendedName>
</protein>
<evidence type="ECO:0000313" key="1">
    <source>
        <dbReference type="EMBL" id="KAL1489601.1"/>
    </source>
</evidence>
<sequence length="158" mass="18407">MVLVKSVDYSDETPDPNYIKYRNKIPKRSLTFSDGIMEEYSTDEDEKDMSNTTQLADASKLTWGPWLLYKTWAVGTSTLSFLDYVGEGLASFFGITTPRYYFELEEYKKRQEEEQKQAEKEKGWSEINNEIIELPLELPKNVDQTQQVSERNLHDIGN</sequence>